<dbReference type="GO" id="GO:0006614">
    <property type="term" value="P:SRP-dependent cotranslational protein targeting to membrane"/>
    <property type="evidence" value="ECO:0007669"/>
    <property type="project" value="InterPro"/>
</dbReference>
<evidence type="ECO:0000256" key="4">
    <source>
        <dbReference type="ARBA" id="ARBA00009352"/>
    </source>
</evidence>
<dbReference type="CDD" id="cd15481">
    <property type="entry name" value="SRP68-RBD"/>
    <property type="match status" value="1"/>
</dbReference>
<keyword evidence="7" id="KW-0256">Endoplasmic reticulum</keyword>
<evidence type="ECO:0000256" key="2">
    <source>
        <dbReference type="ARBA" id="ARBA00004496"/>
    </source>
</evidence>
<dbReference type="Gene3D" id="1.10.3450.40">
    <property type="entry name" value="Signal recognition particle, SRP68 subunit, RNA-binding domain"/>
    <property type="match status" value="1"/>
</dbReference>
<comment type="caution">
    <text evidence="14">The sequence shown here is derived from an EMBL/GenBank/DDBJ whole genome shotgun (WGS) entry which is preliminary data.</text>
</comment>
<dbReference type="Gene3D" id="1.10.357.50">
    <property type="match status" value="1"/>
</dbReference>
<comment type="similarity">
    <text evidence="4">Belongs to the SRP68 family.</text>
</comment>
<dbReference type="GO" id="GO:0030942">
    <property type="term" value="F:endoplasmic reticulum signal peptide binding"/>
    <property type="evidence" value="ECO:0007669"/>
    <property type="project" value="InterPro"/>
</dbReference>
<dbReference type="InterPro" id="IPR034652">
    <property type="entry name" value="SRP68-RBD"/>
</dbReference>
<evidence type="ECO:0000256" key="8">
    <source>
        <dbReference type="ARBA" id="ARBA00022884"/>
    </source>
</evidence>
<dbReference type="PANTHER" id="PTHR12860">
    <property type="entry name" value="SIGNAL RECOGNITION PARTICLE 68 KDA PROTEIN"/>
    <property type="match status" value="1"/>
</dbReference>
<gene>
    <name evidence="14" type="ORF">Ocin01_12801</name>
</gene>
<organism evidence="14 15">
    <name type="scientific">Orchesella cincta</name>
    <name type="common">Springtail</name>
    <name type="synonym">Podura cincta</name>
    <dbReference type="NCBI Taxonomy" id="48709"/>
    <lineage>
        <taxon>Eukaryota</taxon>
        <taxon>Metazoa</taxon>
        <taxon>Ecdysozoa</taxon>
        <taxon>Arthropoda</taxon>
        <taxon>Hexapoda</taxon>
        <taxon>Collembola</taxon>
        <taxon>Entomobryomorpha</taxon>
        <taxon>Entomobryoidea</taxon>
        <taxon>Orchesellidae</taxon>
        <taxon>Orchesellinae</taxon>
        <taxon>Orchesella</taxon>
    </lineage>
</organism>
<name>A0A1D2MLV2_ORCCI</name>
<evidence type="ECO:0000256" key="9">
    <source>
        <dbReference type="ARBA" id="ARBA00023135"/>
    </source>
</evidence>
<evidence type="ECO:0000256" key="11">
    <source>
        <dbReference type="ARBA" id="ARBA00023274"/>
    </source>
</evidence>
<dbReference type="InterPro" id="IPR042532">
    <property type="entry name" value="EXOC3/Sec6_C"/>
</dbReference>
<evidence type="ECO:0000256" key="1">
    <source>
        <dbReference type="ARBA" id="ARBA00004240"/>
    </source>
</evidence>
<keyword evidence="11" id="KW-0687">Ribonucleoprotein</keyword>
<dbReference type="GO" id="GO:0005786">
    <property type="term" value="C:signal recognition particle, endoplasmic reticulum targeting"/>
    <property type="evidence" value="ECO:0007669"/>
    <property type="project" value="UniProtKB-KW"/>
</dbReference>
<dbReference type="InterPro" id="IPR038253">
    <property type="entry name" value="SRP68_N_sf"/>
</dbReference>
<keyword evidence="8" id="KW-0694">RNA-binding</keyword>
<evidence type="ECO:0000256" key="7">
    <source>
        <dbReference type="ARBA" id="ARBA00022824"/>
    </source>
</evidence>
<dbReference type="EMBL" id="LJIJ01000898">
    <property type="protein sequence ID" value="ODM93882.1"/>
    <property type="molecule type" value="Genomic_DNA"/>
</dbReference>
<proteinExistence type="inferred from homology"/>
<keyword evidence="9" id="KW-0733">Signal recognition particle</keyword>
<evidence type="ECO:0000256" key="13">
    <source>
        <dbReference type="ARBA" id="ARBA00083741"/>
    </source>
</evidence>
<dbReference type="OrthoDB" id="10047020at2759"/>
<evidence type="ECO:0000256" key="6">
    <source>
        <dbReference type="ARBA" id="ARBA00022490"/>
    </source>
</evidence>
<dbReference type="GO" id="GO:0005829">
    <property type="term" value="C:cytosol"/>
    <property type="evidence" value="ECO:0007669"/>
    <property type="project" value="UniProtKB-ARBA"/>
</dbReference>
<evidence type="ECO:0000256" key="3">
    <source>
        <dbReference type="ARBA" id="ARBA00004604"/>
    </source>
</evidence>
<dbReference type="GO" id="GO:0005783">
    <property type="term" value="C:endoplasmic reticulum"/>
    <property type="evidence" value="ECO:0007669"/>
    <property type="project" value="UniProtKB-SubCell"/>
</dbReference>
<keyword evidence="15" id="KW-1185">Reference proteome</keyword>
<comment type="similarity">
    <text evidence="5">Belongs to the SEC6 family.</text>
</comment>
<keyword evidence="6" id="KW-0963">Cytoplasm</keyword>
<evidence type="ECO:0000256" key="5">
    <source>
        <dbReference type="ARBA" id="ARBA00009447"/>
    </source>
</evidence>
<dbReference type="STRING" id="48709.A0A1D2MLV2"/>
<dbReference type="GO" id="GO:0005730">
    <property type="term" value="C:nucleolus"/>
    <property type="evidence" value="ECO:0007669"/>
    <property type="project" value="UniProtKB-SubCell"/>
</dbReference>
<reference evidence="14 15" key="1">
    <citation type="journal article" date="2016" name="Genome Biol. Evol.">
        <title>Gene Family Evolution Reflects Adaptation to Soil Environmental Stressors in the Genome of the Collembolan Orchesella cincta.</title>
        <authorList>
            <person name="Faddeeva-Vakhrusheva A."/>
            <person name="Derks M.F."/>
            <person name="Anvar S.Y."/>
            <person name="Agamennone V."/>
            <person name="Suring W."/>
            <person name="Smit S."/>
            <person name="van Straalen N.M."/>
            <person name="Roelofs D."/>
        </authorList>
    </citation>
    <scope>NUCLEOTIDE SEQUENCE [LARGE SCALE GENOMIC DNA]</scope>
    <source>
        <tissue evidence="14">Mixed pool</tissue>
    </source>
</reference>
<dbReference type="FunFam" id="1.10.3450.40:FF:000001">
    <property type="entry name" value="Signal recognition particle subunit SRP68"/>
    <property type="match status" value="1"/>
</dbReference>
<dbReference type="Gene3D" id="1.10.357.70">
    <property type="entry name" value="Exocyst complex component Sec6, C-terminal domain"/>
    <property type="match status" value="1"/>
</dbReference>
<sequence>MHWKRVKSLLVVKAEPGNSTWYLPFDNMSRISNAEAASRAKAVERIAGLIQRPDQLERVEEFRKREARKKASKEAMLKTALQSQLEGVQRGMELLKQARVDLEKVGKHTAEIQKGLKDVPTLAKELQEIREESFLHSQLVMATDNMNNIFNINKNLDKAHSLINEGNLLHAHIMLSELETSRDELLFELFRMGNRTEQTMLLDYFSDVEKLSDSLKRQLTLNLKRTINVARKQPSVLVTTLRIIEREEKADSVAMQRTDISGFKPPGRPKKWKNHAFEILESSVTERLEACQLESRDENKMWLVRYLEVMRQLILEDLLVVKSLCVPCFPPAYDILQRYVNMYHDCLSKLLEECISGLEGYEFISLLAWVLNTYLGPDLLKNLDLDLQPEQIPTNLLPDPVVQDLKKKYLAVQNFTQFIIAVVNNCLNFMELAHQTKDKYWKSAVGDSEAAHRFENVLKTFENLREKAAEFLLEEAFLDLEPHFQELITRNWLKSRTAVDTICVTLEDYFQDYVHLKQKNFELVMAYGKNLVAKKYLLSVMSRKVSFKNQDERREASDKIVHEVAQIRRLFERVGATPQGKQSACPFNAIDAVSELIKVEDLDILSLELHSFIKHYPDLTKEQLMAILSLRGDIGRFDLKQKASEIIPGTTSGHRGPIPLSIFSQVQIPPFFMHKLAWIYSKGTNTTHEAMDLNSTHLTISCSIMVAPEVGAAVGNSDLKGDDGDSSALPLISLKGLLEFRKCWMLCLISVLDAPSFVVLFMERQQQHGLRHSDFQRYHGYCSRRLRRLRETLHLPQGDRRHFKRKDISVAEIDAEKADSRFLEIPLTVVERAWACAMELKQEANTEPRKRFHMISRLRKALKYSEDLMKIAQESTRVDARTKLEIEAYVSFINASFHFEMEQWEEAMSAYKKTQTTKLVTNLMLIPFRFRSIYTQIAQALGEHPESALYTEKTSEILPAMRFCAYKTGAELKISELSSEFQSAAIQDMIAQRPKMSEITFRKNKITVPTEKIAGLLVRIDEFEKKQDKKVEMYEEILVDLRDGIQSIRDTVKIEQQQTGKSKPSWLLSYLLYLRLKLTISRTELMMQEKNQAKDCTRLVEIILHNLAEMKTIQLLDADEDFQLEVDDQISVFKGVRCRYLADALKTGKRWGESLALYEKTNEHFRRAQKGLPADSPCHDIIKRTLAYTESAVLESHAQAILARLNPDERDKQDAALKLTRREEPLIDRLEDFVLDESLVSGEPNVAPFPPEYKPVPCKPLFFDLALNHIQYPKDEIQEQAGVSSKKSPAAGGASGLTGFVKGLWGWGGK</sequence>
<dbReference type="PANTHER" id="PTHR12860:SF0">
    <property type="entry name" value="SIGNAL RECOGNITION PARTICLE SUBUNIT SRP68"/>
    <property type="match status" value="1"/>
</dbReference>
<evidence type="ECO:0000313" key="15">
    <source>
        <dbReference type="Proteomes" id="UP000094527"/>
    </source>
</evidence>
<comment type="subcellular location">
    <subcellularLocation>
        <location evidence="2">Cytoplasm</location>
    </subcellularLocation>
    <subcellularLocation>
        <location evidence="1">Endoplasmic reticulum</location>
    </subcellularLocation>
    <subcellularLocation>
        <location evidence="3">Nucleus</location>
        <location evidence="3">Nucleolus</location>
    </subcellularLocation>
</comment>
<dbReference type="GO" id="GO:0000145">
    <property type="term" value="C:exocyst"/>
    <property type="evidence" value="ECO:0007669"/>
    <property type="project" value="InterPro"/>
</dbReference>
<dbReference type="InterPro" id="IPR026258">
    <property type="entry name" value="SRP68"/>
</dbReference>
<dbReference type="Pfam" id="PF06046">
    <property type="entry name" value="Sec6"/>
    <property type="match status" value="1"/>
</dbReference>
<accession>A0A1D2MLV2</accession>
<dbReference type="GO" id="GO:0008312">
    <property type="term" value="F:7S RNA binding"/>
    <property type="evidence" value="ECO:0007669"/>
    <property type="project" value="InterPro"/>
</dbReference>
<evidence type="ECO:0000256" key="12">
    <source>
        <dbReference type="ARBA" id="ARBA00029498"/>
    </source>
</evidence>
<dbReference type="GO" id="GO:0006887">
    <property type="term" value="P:exocytosis"/>
    <property type="evidence" value="ECO:0007669"/>
    <property type="project" value="InterPro"/>
</dbReference>
<dbReference type="Proteomes" id="UP000094527">
    <property type="component" value="Unassembled WGS sequence"/>
</dbReference>
<dbReference type="GO" id="GO:0005047">
    <property type="term" value="F:signal recognition particle binding"/>
    <property type="evidence" value="ECO:0007669"/>
    <property type="project" value="InterPro"/>
</dbReference>
<evidence type="ECO:0000313" key="14">
    <source>
        <dbReference type="EMBL" id="ODM93882.1"/>
    </source>
</evidence>
<dbReference type="InterPro" id="IPR010326">
    <property type="entry name" value="EXOC3/Sec6"/>
</dbReference>
<keyword evidence="10" id="KW-0539">Nucleus</keyword>
<protein>
    <recommendedName>
        <fullName evidence="12">Signal recognition particle subunit SRP68</fullName>
    </recommendedName>
    <alternativeName>
        <fullName evidence="13">Signal recognition particle 68 kDa protein</fullName>
    </alternativeName>
</protein>
<dbReference type="Pfam" id="PF16969">
    <property type="entry name" value="SRP68"/>
    <property type="match status" value="1"/>
</dbReference>
<evidence type="ECO:0000256" key="10">
    <source>
        <dbReference type="ARBA" id="ARBA00023242"/>
    </source>
</evidence>